<evidence type="ECO:0000313" key="1">
    <source>
        <dbReference type="EMBL" id="MED6188049.1"/>
    </source>
</evidence>
<reference evidence="1 2" key="1">
    <citation type="journal article" date="2023" name="Plants (Basel)">
        <title>Bridging the Gap: Combining Genomics and Transcriptomics Approaches to Understand Stylosanthes scabra, an Orphan Legume from the Brazilian Caatinga.</title>
        <authorList>
            <person name="Ferreira-Neto J.R.C."/>
            <person name="da Silva M.D."/>
            <person name="Binneck E."/>
            <person name="de Melo N.F."/>
            <person name="da Silva R.H."/>
            <person name="de Melo A.L.T.M."/>
            <person name="Pandolfi V."/>
            <person name="Bustamante F.O."/>
            <person name="Brasileiro-Vidal A.C."/>
            <person name="Benko-Iseppon A.M."/>
        </authorList>
    </citation>
    <scope>NUCLEOTIDE SEQUENCE [LARGE SCALE GENOMIC DNA]</scope>
    <source>
        <tissue evidence="1">Leaves</tissue>
    </source>
</reference>
<dbReference type="Proteomes" id="UP001341840">
    <property type="component" value="Unassembled WGS sequence"/>
</dbReference>
<keyword evidence="2" id="KW-1185">Reference proteome</keyword>
<evidence type="ECO:0000313" key="2">
    <source>
        <dbReference type="Proteomes" id="UP001341840"/>
    </source>
</evidence>
<accession>A0ABU6WRP9</accession>
<comment type="caution">
    <text evidence="1">The sequence shown here is derived from an EMBL/GenBank/DDBJ whole genome shotgun (WGS) entry which is preliminary data.</text>
</comment>
<name>A0ABU6WRP9_9FABA</name>
<dbReference type="EMBL" id="JASCZI010182503">
    <property type="protein sequence ID" value="MED6188049.1"/>
    <property type="molecule type" value="Genomic_DNA"/>
</dbReference>
<organism evidence="1 2">
    <name type="scientific">Stylosanthes scabra</name>
    <dbReference type="NCBI Taxonomy" id="79078"/>
    <lineage>
        <taxon>Eukaryota</taxon>
        <taxon>Viridiplantae</taxon>
        <taxon>Streptophyta</taxon>
        <taxon>Embryophyta</taxon>
        <taxon>Tracheophyta</taxon>
        <taxon>Spermatophyta</taxon>
        <taxon>Magnoliopsida</taxon>
        <taxon>eudicotyledons</taxon>
        <taxon>Gunneridae</taxon>
        <taxon>Pentapetalae</taxon>
        <taxon>rosids</taxon>
        <taxon>fabids</taxon>
        <taxon>Fabales</taxon>
        <taxon>Fabaceae</taxon>
        <taxon>Papilionoideae</taxon>
        <taxon>50 kb inversion clade</taxon>
        <taxon>dalbergioids sensu lato</taxon>
        <taxon>Dalbergieae</taxon>
        <taxon>Pterocarpus clade</taxon>
        <taxon>Stylosanthes</taxon>
    </lineage>
</organism>
<protein>
    <submittedName>
        <fullName evidence="1">Uncharacterized protein</fullName>
    </submittedName>
</protein>
<sequence>MSYIHKLLNHIAVPVWANANKPGSFLGDGLWHKPAVPLKWIGLAPTNYRFYRTWVKVRPVGSTKSCRPKANPTTSAIRLTVQERTGECLRYVRVNANARAGCRPACLITKLERSLPKDCKRSSCSSCRCGLLYVCTTAGDGILTLIAVSTWGTFMLHVSGWDMVALDWVHDIWQE</sequence>
<proteinExistence type="predicted"/>
<gene>
    <name evidence="1" type="ORF">PIB30_082303</name>
</gene>